<gene>
    <name evidence="1" type="ORF">Alo02nite_56440</name>
</gene>
<keyword evidence="2" id="KW-1185">Reference proteome</keyword>
<dbReference type="Gene3D" id="4.10.320.10">
    <property type="entry name" value="E3-binding domain"/>
    <property type="match status" value="1"/>
</dbReference>
<protein>
    <submittedName>
        <fullName evidence="1">Uncharacterized protein</fullName>
    </submittedName>
</protein>
<accession>A0ABQ4ANZ7</accession>
<reference evidence="1 2" key="1">
    <citation type="submission" date="2021-01" db="EMBL/GenBank/DDBJ databases">
        <title>Whole genome shotgun sequence of Actinoplanes lobatus NBRC 12513.</title>
        <authorList>
            <person name="Komaki H."/>
            <person name="Tamura T."/>
        </authorList>
    </citation>
    <scope>NUCLEOTIDE SEQUENCE [LARGE SCALE GENOMIC DNA]</scope>
    <source>
        <strain evidence="1 2">NBRC 12513</strain>
    </source>
</reference>
<name>A0ABQ4ANZ7_9ACTN</name>
<organism evidence="1 2">
    <name type="scientific">Actinoplanes lobatus</name>
    <dbReference type="NCBI Taxonomy" id="113568"/>
    <lineage>
        <taxon>Bacteria</taxon>
        <taxon>Bacillati</taxon>
        <taxon>Actinomycetota</taxon>
        <taxon>Actinomycetes</taxon>
        <taxon>Micromonosporales</taxon>
        <taxon>Micromonosporaceae</taxon>
        <taxon>Actinoplanes</taxon>
    </lineage>
</organism>
<dbReference type="Proteomes" id="UP000631312">
    <property type="component" value="Unassembled WGS sequence"/>
</dbReference>
<sequence>MDDPDPTPRRHLVTDTIVMAGYPVGHDAAQILAMWGLGRTFADICRDTQQQDPITVTRTLGAAGYQRGRAAQMALAWQHKTGHSLVDALRVKRIAPPPSASNDELRAWADGRGIPVSRHGRVPAYVRVAHERAMAEDLRVP</sequence>
<evidence type="ECO:0000313" key="2">
    <source>
        <dbReference type="Proteomes" id="UP000631312"/>
    </source>
</evidence>
<dbReference type="InterPro" id="IPR036625">
    <property type="entry name" value="E3-bd_dom_sf"/>
</dbReference>
<dbReference type="EMBL" id="BOMP01000098">
    <property type="protein sequence ID" value="GIE42746.1"/>
    <property type="molecule type" value="Genomic_DNA"/>
</dbReference>
<proteinExistence type="predicted"/>
<comment type="caution">
    <text evidence="1">The sequence shown here is derived from an EMBL/GenBank/DDBJ whole genome shotgun (WGS) entry which is preliminary data.</text>
</comment>
<evidence type="ECO:0000313" key="1">
    <source>
        <dbReference type="EMBL" id="GIE42746.1"/>
    </source>
</evidence>